<dbReference type="RefSeq" id="WP_100923080.1">
    <property type="nucleotide sequence ID" value="NZ_CP020372.1"/>
</dbReference>
<keyword evidence="8" id="KW-0614">Plasmid</keyword>
<keyword evidence="4 8" id="KW-0808">Transferase</keyword>
<dbReference type="InterPro" id="IPR029063">
    <property type="entry name" value="SAM-dependent_MTases_sf"/>
</dbReference>
<evidence type="ECO:0000256" key="2">
    <source>
        <dbReference type="ARBA" id="ARBA00011900"/>
    </source>
</evidence>
<keyword evidence="3 8" id="KW-0489">Methyltransferase</keyword>
<evidence type="ECO:0000256" key="4">
    <source>
        <dbReference type="ARBA" id="ARBA00022679"/>
    </source>
</evidence>
<evidence type="ECO:0000256" key="5">
    <source>
        <dbReference type="ARBA" id="ARBA00022691"/>
    </source>
</evidence>
<dbReference type="REBASE" id="226299">
    <property type="entry name" value="M.Tsy16TORF31530P"/>
</dbReference>
<dbReference type="PROSITE" id="PS00092">
    <property type="entry name" value="N6_MTASE"/>
    <property type="match status" value="1"/>
</dbReference>
<dbReference type="Pfam" id="PF01555">
    <property type="entry name" value="N6_N4_Mtase"/>
    <property type="match status" value="1"/>
</dbReference>
<keyword evidence="5" id="KW-0949">S-adenosyl-L-methionine</keyword>
<dbReference type="InterPro" id="IPR002295">
    <property type="entry name" value="N4/N6-MTase_EcoPI_Mod-like"/>
</dbReference>
<dbReference type="GO" id="GO:0003677">
    <property type="term" value="F:DNA binding"/>
    <property type="evidence" value="ECO:0007669"/>
    <property type="project" value="InterPro"/>
</dbReference>
<dbReference type="InterPro" id="IPR002052">
    <property type="entry name" value="DNA_methylase_N6_adenine_CS"/>
</dbReference>
<accession>A0A2K8UIU6</accession>
<dbReference type="PIRSF" id="PIRSF015855">
    <property type="entry name" value="TypeIII_Mtase_mKpnI"/>
    <property type="match status" value="1"/>
</dbReference>
<comment type="similarity">
    <text evidence="1">Belongs to the N(4)/N(6)-methyltransferase family.</text>
</comment>
<evidence type="ECO:0000256" key="6">
    <source>
        <dbReference type="ARBA" id="ARBA00047942"/>
    </source>
</evidence>
<proteinExistence type="inferred from homology"/>
<reference evidence="8 9" key="1">
    <citation type="submission" date="2017-03" db="EMBL/GenBank/DDBJ databases">
        <title>Complete genome sequence of Candidatus 'Thiodictyon syntrophicum' sp. nov. strain Cad16T, a photolithoautotroph purple sulfur bacterium isolated from an alpine meromictic lake.</title>
        <authorList>
            <person name="Luedin S.M."/>
            <person name="Pothier J.F."/>
            <person name="Danza F."/>
            <person name="Storelli N."/>
            <person name="Wittwer M."/>
            <person name="Tonolla M."/>
        </authorList>
    </citation>
    <scope>NUCLEOTIDE SEQUENCE [LARGE SCALE GENOMIC DNA]</scope>
    <source>
        <strain evidence="8 9">Cad16T</strain>
        <plasmid evidence="9">Plasmid pts485</plasmid>
    </source>
</reference>
<sequence length="633" mass="70954">MDKLDPKADGASADITAENIAALKALFPECVTEGKVDFEVLRELLGSAIEDRPERYSFNWNGKSRARRIAQTPSTGTLRPCREESVNWDTTQNIFIEGDNLEVLKLLQKSYHKRVKMIYIDPPYNTGNEFIYPDKYQDNLDTYLRYTGQKDGSGLKLTANSESSGRYHTNWLNMMFPRLKLARNLLRDDGAIFVSIDDHEVHNLRFMLNEIFGEDNFKANIIWQKRYTRSNNTVDFTTVVEHVLVYAKSDRFTVNLLPRTEEADARYSNPDNDVRGPWKGASFLNPATPEERPNLCYPIQNPRTKLVTNPTTNAWRRSKAEFDKLSAEGLLYWGKDGTQPVPSIKMFLSEGRGLTPINFWPHEYAGNTDDGTRDLSGLIPGKVFDNPKPVALVRRCIEHSCDESSLILDFFAGSSVTADATLELNAEDSGERRCILVQLPEPCSPSSEAFKQGFRTIADIGKERVRRVIRRIADRGPPVDGNGKELSQDSIAGNAMGVRVFRLDASNFFPWDADLDTLEPSLLDAVENIKTDRTELDILHELLLKYGLDLAIPVEQREIAGKTVYVVGAGALIVCLADGVTLEVAEGIAALKAELQPEITRVVFKDAGFPNDVVKTNTVQILRQAGIDDVKSL</sequence>
<dbReference type="Gene3D" id="3.40.50.150">
    <property type="entry name" value="Vaccinia Virus protein VP39"/>
    <property type="match status" value="1"/>
</dbReference>
<dbReference type="EMBL" id="CP020372">
    <property type="protein sequence ID" value="AUB85455.1"/>
    <property type="molecule type" value="Genomic_DNA"/>
</dbReference>
<dbReference type="GO" id="GO:0032259">
    <property type="term" value="P:methylation"/>
    <property type="evidence" value="ECO:0007669"/>
    <property type="project" value="UniProtKB-KW"/>
</dbReference>
<evidence type="ECO:0000313" key="9">
    <source>
        <dbReference type="Proteomes" id="UP000232638"/>
    </source>
</evidence>
<dbReference type="EC" id="2.1.1.72" evidence="2"/>
<evidence type="ECO:0000259" key="7">
    <source>
        <dbReference type="Pfam" id="PF01555"/>
    </source>
</evidence>
<dbReference type="OrthoDB" id="9816043at2"/>
<evidence type="ECO:0000256" key="3">
    <source>
        <dbReference type="ARBA" id="ARBA00022603"/>
    </source>
</evidence>
<dbReference type="SUPFAM" id="SSF53335">
    <property type="entry name" value="S-adenosyl-L-methionine-dependent methyltransferases"/>
    <property type="match status" value="1"/>
</dbReference>
<dbReference type="GO" id="GO:0009007">
    <property type="term" value="F:site-specific DNA-methyltransferase (adenine-specific) activity"/>
    <property type="evidence" value="ECO:0007669"/>
    <property type="project" value="UniProtKB-EC"/>
</dbReference>
<dbReference type="PRINTS" id="PR00506">
    <property type="entry name" value="D21N6MTFRASE"/>
</dbReference>
<organism evidence="8 9">
    <name type="scientific">Candidatus Thiodictyon syntrophicum</name>
    <dbReference type="NCBI Taxonomy" id="1166950"/>
    <lineage>
        <taxon>Bacteria</taxon>
        <taxon>Pseudomonadati</taxon>
        <taxon>Pseudomonadota</taxon>
        <taxon>Gammaproteobacteria</taxon>
        <taxon>Chromatiales</taxon>
        <taxon>Chromatiaceae</taxon>
        <taxon>Thiodictyon</taxon>
    </lineage>
</organism>
<keyword evidence="9" id="KW-1185">Reference proteome</keyword>
<dbReference type="Proteomes" id="UP000232638">
    <property type="component" value="Plasmid pTs485"/>
</dbReference>
<dbReference type="KEGG" id="tsy:THSYN_31530"/>
<geneLocation type="plasmid" evidence="9">
    <name>pts485</name>
</geneLocation>
<evidence type="ECO:0000313" key="8">
    <source>
        <dbReference type="EMBL" id="AUB85455.1"/>
    </source>
</evidence>
<dbReference type="AlphaFoldDB" id="A0A2K8UIU6"/>
<feature type="domain" description="DNA methylase N-4/N-6" evidence="7">
    <location>
        <begin position="115"/>
        <end position="426"/>
    </location>
</feature>
<gene>
    <name evidence="8" type="ORF">THSYN_31530</name>
</gene>
<dbReference type="InterPro" id="IPR002941">
    <property type="entry name" value="DNA_methylase_N4/N6"/>
</dbReference>
<name>A0A2K8UIU6_9GAMM</name>
<dbReference type="GO" id="GO:0008170">
    <property type="term" value="F:N-methyltransferase activity"/>
    <property type="evidence" value="ECO:0007669"/>
    <property type="project" value="InterPro"/>
</dbReference>
<evidence type="ECO:0000256" key="1">
    <source>
        <dbReference type="ARBA" id="ARBA00006594"/>
    </source>
</evidence>
<comment type="catalytic activity">
    <reaction evidence="6">
        <text>a 2'-deoxyadenosine in DNA + S-adenosyl-L-methionine = an N(6)-methyl-2'-deoxyadenosine in DNA + S-adenosyl-L-homocysteine + H(+)</text>
        <dbReference type="Rhea" id="RHEA:15197"/>
        <dbReference type="Rhea" id="RHEA-COMP:12418"/>
        <dbReference type="Rhea" id="RHEA-COMP:12419"/>
        <dbReference type="ChEBI" id="CHEBI:15378"/>
        <dbReference type="ChEBI" id="CHEBI:57856"/>
        <dbReference type="ChEBI" id="CHEBI:59789"/>
        <dbReference type="ChEBI" id="CHEBI:90615"/>
        <dbReference type="ChEBI" id="CHEBI:90616"/>
        <dbReference type="EC" id="2.1.1.72"/>
    </reaction>
</comment>
<protein>
    <recommendedName>
        <fullName evidence="2">site-specific DNA-methyltransferase (adenine-specific)</fullName>
        <ecNumber evidence="2">2.1.1.72</ecNumber>
    </recommendedName>
</protein>